<comment type="caution">
    <text evidence="1">The sequence shown here is derived from an EMBL/GenBank/DDBJ whole genome shotgun (WGS) entry which is preliminary data.</text>
</comment>
<keyword evidence="2" id="KW-1185">Reference proteome</keyword>
<sequence>MFSITSRNNAPISNLRGGFRCKNEYPWCIIEAKRKHFLTVIKKMEKKMKE</sequence>
<dbReference type="Proteomes" id="UP000478052">
    <property type="component" value="Unassembled WGS sequence"/>
</dbReference>
<name>A0A6G0Z0A1_APHCR</name>
<gene>
    <name evidence="1" type="ORF">FWK35_00027031</name>
</gene>
<organism evidence="1 2">
    <name type="scientific">Aphis craccivora</name>
    <name type="common">Cowpea aphid</name>
    <dbReference type="NCBI Taxonomy" id="307492"/>
    <lineage>
        <taxon>Eukaryota</taxon>
        <taxon>Metazoa</taxon>
        <taxon>Ecdysozoa</taxon>
        <taxon>Arthropoda</taxon>
        <taxon>Hexapoda</taxon>
        <taxon>Insecta</taxon>
        <taxon>Pterygota</taxon>
        <taxon>Neoptera</taxon>
        <taxon>Paraneoptera</taxon>
        <taxon>Hemiptera</taxon>
        <taxon>Sternorrhyncha</taxon>
        <taxon>Aphidomorpha</taxon>
        <taxon>Aphidoidea</taxon>
        <taxon>Aphididae</taxon>
        <taxon>Aphidini</taxon>
        <taxon>Aphis</taxon>
        <taxon>Aphis</taxon>
    </lineage>
</organism>
<reference evidence="1 2" key="1">
    <citation type="submission" date="2019-08" db="EMBL/GenBank/DDBJ databases">
        <title>Whole genome of Aphis craccivora.</title>
        <authorList>
            <person name="Voronova N.V."/>
            <person name="Shulinski R.S."/>
            <person name="Bandarenka Y.V."/>
            <person name="Zhorov D.G."/>
            <person name="Warner D."/>
        </authorList>
    </citation>
    <scope>NUCLEOTIDE SEQUENCE [LARGE SCALE GENOMIC DNA]</scope>
    <source>
        <strain evidence="1">180601</strain>
        <tissue evidence="1">Whole Body</tissue>
    </source>
</reference>
<accession>A0A6G0Z0A1</accession>
<evidence type="ECO:0000313" key="2">
    <source>
        <dbReference type="Proteomes" id="UP000478052"/>
    </source>
</evidence>
<proteinExistence type="predicted"/>
<dbReference type="EMBL" id="VUJU01001758">
    <property type="protein sequence ID" value="KAF0763962.1"/>
    <property type="molecule type" value="Genomic_DNA"/>
</dbReference>
<dbReference type="AlphaFoldDB" id="A0A6G0Z0A1"/>
<protein>
    <submittedName>
        <fullName evidence="1">Uncharacterized protein</fullName>
    </submittedName>
</protein>
<evidence type="ECO:0000313" key="1">
    <source>
        <dbReference type="EMBL" id="KAF0763962.1"/>
    </source>
</evidence>